<name>A0A5Q0TDS3_9VIBR</name>
<evidence type="ECO:0000313" key="3">
    <source>
        <dbReference type="Proteomes" id="UP000348942"/>
    </source>
</evidence>
<keyword evidence="1" id="KW-1133">Transmembrane helix</keyword>
<keyword evidence="1" id="KW-0812">Transmembrane</keyword>
<sequence length="200" mass="22543">MHQISLDKISARTKVTLKQASGFTLMEAIIGCVVLSVLLVASVPSLQDLFEKLKMRSLANEVTNIVMMAKTEAVFKRHPVWLHFVQKTNSAIYQGGWVFSLQNNNATVDYTTSKHGAIYYLNGERFKNISVFSTLNFHKIKFDQVHGKPMGVARSFTFYIDPARGLKVNLHNITGRVRVCGINIANQGNSDKYYYGYPEC</sequence>
<keyword evidence="1" id="KW-0472">Membrane</keyword>
<dbReference type="InterPro" id="IPR016824">
    <property type="entry name" value="Tfp-pilus_assembly_FimT"/>
</dbReference>
<dbReference type="EMBL" id="CP045699">
    <property type="protein sequence ID" value="QGA65283.1"/>
    <property type="molecule type" value="Genomic_DNA"/>
</dbReference>
<protein>
    <recommendedName>
        <fullName evidence="4">Prepilin-type N-terminal cleavage/methylation domain-containing protein</fullName>
    </recommendedName>
</protein>
<dbReference type="RefSeq" id="WP_153447432.1">
    <property type="nucleotide sequence ID" value="NZ_CP045699.1"/>
</dbReference>
<evidence type="ECO:0008006" key="4">
    <source>
        <dbReference type="Google" id="ProtNLM"/>
    </source>
</evidence>
<dbReference type="PIRSF" id="PIRSF024622">
    <property type="entry name" value="Tfp_FimT"/>
    <property type="match status" value="1"/>
</dbReference>
<organism evidence="2 3">
    <name type="scientific">Vibrio algicola</name>
    <dbReference type="NCBI Taxonomy" id="2662262"/>
    <lineage>
        <taxon>Bacteria</taxon>
        <taxon>Pseudomonadati</taxon>
        <taxon>Pseudomonadota</taxon>
        <taxon>Gammaproteobacteria</taxon>
        <taxon>Vibrionales</taxon>
        <taxon>Vibrionaceae</taxon>
        <taxon>Vibrio</taxon>
    </lineage>
</organism>
<evidence type="ECO:0000256" key="1">
    <source>
        <dbReference type="SAM" id="Phobius"/>
    </source>
</evidence>
<dbReference type="InterPro" id="IPR045584">
    <property type="entry name" value="Pilin-like"/>
</dbReference>
<gene>
    <name evidence="2" type="ORF">GFB47_07560</name>
</gene>
<feature type="transmembrane region" description="Helical" evidence="1">
    <location>
        <begin position="20"/>
        <end position="46"/>
    </location>
</feature>
<evidence type="ECO:0000313" key="2">
    <source>
        <dbReference type="EMBL" id="QGA65283.1"/>
    </source>
</evidence>
<reference evidence="2 3" key="1">
    <citation type="submission" date="2019-10" db="EMBL/GenBank/DDBJ databases">
        <title>Vibrio sp. nov., isolated from Coralline algae surface.</title>
        <authorList>
            <person name="Geng Y."/>
            <person name="Zhang X."/>
        </authorList>
    </citation>
    <scope>NUCLEOTIDE SEQUENCE [LARGE SCALE GENOMIC DNA]</scope>
    <source>
        <strain evidence="2 3">SM1977</strain>
    </source>
</reference>
<keyword evidence="3" id="KW-1185">Reference proteome</keyword>
<dbReference type="AlphaFoldDB" id="A0A5Q0TDS3"/>
<dbReference type="SUPFAM" id="SSF54523">
    <property type="entry name" value="Pili subunits"/>
    <property type="match status" value="1"/>
</dbReference>
<proteinExistence type="predicted"/>
<accession>A0A5Q0TDS3</accession>
<dbReference type="Gene3D" id="3.55.40.10">
    <property type="entry name" value="minor pseudopilin epsh domain"/>
    <property type="match status" value="1"/>
</dbReference>
<dbReference type="Proteomes" id="UP000348942">
    <property type="component" value="Chromosome 1"/>
</dbReference>